<dbReference type="OrthoDB" id="10425523at2759"/>
<dbReference type="RefSeq" id="XP_013898017.1">
    <property type="nucleotide sequence ID" value="XM_014042563.1"/>
</dbReference>
<dbReference type="KEGG" id="mng:MNEG_8964"/>
<keyword evidence="2" id="KW-1185">Reference proteome</keyword>
<proteinExistence type="predicted"/>
<accession>A0A0D2JI19</accession>
<dbReference type="EMBL" id="KK101989">
    <property type="protein sequence ID" value="KIY98997.1"/>
    <property type="molecule type" value="Genomic_DNA"/>
</dbReference>
<reference evidence="1 2" key="1">
    <citation type="journal article" date="2013" name="BMC Genomics">
        <title>Reconstruction of the lipid metabolism for the microalga Monoraphidium neglectum from its genome sequence reveals characteristics suitable for biofuel production.</title>
        <authorList>
            <person name="Bogen C."/>
            <person name="Al-Dilaimi A."/>
            <person name="Albersmeier A."/>
            <person name="Wichmann J."/>
            <person name="Grundmann M."/>
            <person name="Rupp O."/>
            <person name="Lauersen K.J."/>
            <person name="Blifernez-Klassen O."/>
            <person name="Kalinowski J."/>
            <person name="Goesmann A."/>
            <person name="Mussgnug J.H."/>
            <person name="Kruse O."/>
        </authorList>
    </citation>
    <scope>NUCLEOTIDE SEQUENCE [LARGE SCALE GENOMIC DNA]</scope>
    <source>
        <strain evidence="1 2">SAG 48.87</strain>
    </source>
</reference>
<evidence type="ECO:0000313" key="1">
    <source>
        <dbReference type="EMBL" id="KIY98997.1"/>
    </source>
</evidence>
<dbReference type="Proteomes" id="UP000054498">
    <property type="component" value="Unassembled WGS sequence"/>
</dbReference>
<dbReference type="AlphaFoldDB" id="A0A0D2JI19"/>
<gene>
    <name evidence="1" type="ORF">MNEG_8964</name>
</gene>
<dbReference type="GeneID" id="25741839"/>
<sequence>MAPLGPAVAGSPWRVDVNFVAKGVLHAEAQATLELMPEEALRIITHPAGDELFRVVSRRTVAVPLTREQRGGDDGEHDGMLSSVEVENRAPVRIVAYKFWAISRVQFDVRLAQATVPEAGPIRAFRTAAISSGGRGSTSHPGRAGSSVTFKLLSSNMLKQLSGGWRLEPLFGPPGCGVAKEVVGTRLSYEHDVQPKGLPPGVQYVPGMSGAVCTSVAKEVRQMVDKIAYVADKVSRGLPVVAALEQTVEELRAAGGSFKKLQAARQRRPGALIAASRGTAGKVHLKSVPLLLDVECT</sequence>
<organism evidence="1 2">
    <name type="scientific">Monoraphidium neglectum</name>
    <dbReference type="NCBI Taxonomy" id="145388"/>
    <lineage>
        <taxon>Eukaryota</taxon>
        <taxon>Viridiplantae</taxon>
        <taxon>Chlorophyta</taxon>
        <taxon>core chlorophytes</taxon>
        <taxon>Chlorophyceae</taxon>
        <taxon>CS clade</taxon>
        <taxon>Sphaeropleales</taxon>
        <taxon>Selenastraceae</taxon>
        <taxon>Monoraphidium</taxon>
    </lineage>
</organism>
<name>A0A0D2JI19_9CHLO</name>
<evidence type="ECO:0000313" key="2">
    <source>
        <dbReference type="Proteomes" id="UP000054498"/>
    </source>
</evidence>
<protein>
    <submittedName>
        <fullName evidence="1">Uncharacterized protein</fullName>
    </submittedName>
</protein>